<comment type="caution">
    <text evidence="2">The sequence shown here is derived from an EMBL/GenBank/DDBJ whole genome shotgun (WGS) entry which is preliminary data.</text>
</comment>
<sequence>MKEKMESCMPRSPTPSSASLVPEESFPPPADPNEPANPQGAEQAVPQSNSQAARPVKTDPSNVPKWLKLAGKK</sequence>
<protein>
    <submittedName>
        <fullName evidence="2">Uncharacterized protein</fullName>
    </submittedName>
</protein>
<dbReference type="EMBL" id="JAINUF010000002">
    <property type="protein sequence ID" value="KAJ8377107.1"/>
    <property type="molecule type" value="Genomic_DNA"/>
</dbReference>
<gene>
    <name evidence="2" type="ORF">SKAU_G00076870</name>
</gene>
<evidence type="ECO:0000313" key="3">
    <source>
        <dbReference type="Proteomes" id="UP001152622"/>
    </source>
</evidence>
<reference evidence="2" key="1">
    <citation type="journal article" date="2023" name="Science">
        <title>Genome structures resolve the early diversification of teleost fishes.</title>
        <authorList>
            <person name="Parey E."/>
            <person name="Louis A."/>
            <person name="Montfort J."/>
            <person name="Bouchez O."/>
            <person name="Roques C."/>
            <person name="Iampietro C."/>
            <person name="Lluch J."/>
            <person name="Castinel A."/>
            <person name="Donnadieu C."/>
            <person name="Desvignes T."/>
            <person name="Floi Bucao C."/>
            <person name="Jouanno E."/>
            <person name="Wen M."/>
            <person name="Mejri S."/>
            <person name="Dirks R."/>
            <person name="Jansen H."/>
            <person name="Henkel C."/>
            <person name="Chen W.J."/>
            <person name="Zahm M."/>
            <person name="Cabau C."/>
            <person name="Klopp C."/>
            <person name="Thompson A.W."/>
            <person name="Robinson-Rechavi M."/>
            <person name="Braasch I."/>
            <person name="Lecointre G."/>
            <person name="Bobe J."/>
            <person name="Postlethwait J.H."/>
            <person name="Berthelot C."/>
            <person name="Roest Crollius H."/>
            <person name="Guiguen Y."/>
        </authorList>
    </citation>
    <scope>NUCLEOTIDE SEQUENCE</scope>
    <source>
        <strain evidence="2">WJC10195</strain>
    </source>
</reference>
<evidence type="ECO:0000313" key="2">
    <source>
        <dbReference type="EMBL" id="KAJ8377107.1"/>
    </source>
</evidence>
<dbReference type="Proteomes" id="UP001152622">
    <property type="component" value="Chromosome 2"/>
</dbReference>
<organism evidence="2 3">
    <name type="scientific">Synaphobranchus kaupii</name>
    <name type="common">Kaup's arrowtooth eel</name>
    <dbReference type="NCBI Taxonomy" id="118154"/>
    <lineage>
        <taxon>Eukaryota</taxon>
        <taxon>Metazoa</taxon>
        <taxon>Chordata</taxon>
        <taxon>Craniata</taxon>
        <taxon>Vertebrata</taxon>
        <taxon>Euteleostomi</taxon>
        <taxon>Actinopterygii</taxon>
        <taxon>Neopterygii</taxon>
        <taxon>Teleostei</taxon>
        <taxon>Anguilliformes</taxon>
        <taxon>Synaphobranchidae</taxon>
        <taxon>Synaphobranchus</taxon>
    </lineage>
</organism>
<dbReference type="AlphaFoldDB" id="A0A9Q1G7V3"/>
<name>A0A9Q1G7V3_SYNKA</name>
<keyword evidence="3" id="KW-1185">Reference proteome</keyword>
<accession>A0A9Q1G7V3</accession>
<dbReference type="OrthoDB" id="8959539at2759"/>
<feature type="region of interest" description="Disordered" evidence="1">
    <location>
        <begin position="1"/>
        <end position="73"/>
    </location>
</feature>
<evidence type="ECO:0000256" key="1">
    <source>
        <dbReference type="SAM" id="MobiDB-lite"/>
    </source>
</evidence>
<proteinExistence type="predicted"/>